<sequence>MKIISKTANDIFETIRSQVQAQQLSPGQTLPPVRQLASELGVNRNTVAAAYKRLVAAGVAETRGRLGTVICETLGPGEQEGGIGHSRLTDLSSGNPNPMWLPDPALALAQRQPRLRLYGDAPVDPGFQDVTYRWLADDCPSPPEIDLAHGAVDAVERLLAAYLVPGDKVVVESPCFISSINTLRIAGLQAVGVPVDEQGMQADVLEAALAKGAQAVLITPRAHNPTGASVSAERAAEIRAVLERHPQVLVLVDDHFALLSNAEFHQIIPPASRRWALIRSVSKALGPDLRLAAIGSDRETSLRLRLRLASGTCWVSHLLQDIAHTCLTSSLVTEQIERARTDYTHRRNLLINALSSQGIQPHQPCDGLNVWVPINEDVEPIILHLAQRGWVVRSGTGFTVQEPVRGIRVTVSMMDADQALRFAEDLSLCIN</sequence>
<accession>A0A2N8RFF6</accession>
<dbReference type="GO" id="GO:0003677">
    <property type="term" value="F:DNA binding"/>
    <property type="evidence" value="ECO:0007669"/>
    <property type="project" value="UniProtKB-KW"/>
</dbReference>
<dbReference type="PANTHER" id="PTHR46577">
    <property type="entry name" value="HTH-TYPE TRANSCRIPTIONAL REGULATORY PROTEIN GABR"/>
    <property type="match status" value="1"/>
</dbReference>
<proteinExistence type="inferred from homology"/>
<evidence type="ECO:0000256" key="4">
    <source>
        <dbReference type="ARBA" id="ARBA00023125"/>
    </source>
</evidence>
<dbReference type="CDD" id="cd00609">
    <property type="entry name" value="AAT_like"/>
    <property type="match status" value="1"/>
</dbReference>
<dbReference type="InterPro" id="IPR036388">
    <property type="entry name" value="WH-like_DNA-bd_sf"/>
</dbReference>
<dbReference type="GO" id="GO:0003700">
    <property type="term" value="F:DNA-binding transcription factor activity"/>
    <property type="evidence" value="ECO:0007669"/>
    <property type="project" value="InterPro"/>
</dbReference>
<comment type="similarity">
    <text evidence="1">In the C-terminal section; belongs to the class-I pyridoxal-phosphate-dependent aminotransferase family.</text>
</comment>
<evidence type="ECO:0000259" key="6">
    <source>
        <dbReference type="PROSITE" id="PS50949"/>
    </source>
</evidence>
<evidence type="ECO:0000256" key="3">
    <source>
        <dbReference type="ARBA" id="ARBA00023015"/>
    </source>
</evidence>
<dbReference type="EMBL" id="POUM01000006">
    <property type="protein sequence ID" value="PNF59811.1"/>
    <property type="molecule type" value="Genomic_DNA"/>
</dbReference>
<evidence type="ECO:0000256" key="1">
    <source>
        <dbReference type="ARBA" id="ARBA00005384"/>
    </source>
</evidence>
<dbReference type="InterPro" id="IPR004839">
    <property type="entry name" value="Aminotransferase_I/II_large"/>
</dbReference>
<dbReference type="InterPro" id="IPR051446">
    <property type="entry name" value="HTH_trans_reg/aminotransferase"/>
</dbReference>
<keyword evidence="4" id="KW-0238">DNA-binding</keyword>
<reference evidence="7 8" key="1">
    <citation type="submission" date="2018-01" db="EMBL/GenBank/DDBJ databases">
        <title>Denitrification phenotypes of diverse strains of Pseudomonas stutzeri.</title>
        <authorList>
            <person name="Milligan D.A."/>
            <person name="Bergaust L."/>
            <person name="Bakken L.R."/>
            <person name="Frostegard A."/>
        </authorList>
    </citation>
    <scope>NUCLEOTIDE SEQUENCE [LARGE SCALE GENOMIC DNA]</scope>
    <source>
        <strain evidence="7 8">CCUG 44592</strain>
    </source>
</reference>
<dbReference type="Gene3D" id="3.90.1150.10">
    <property type="entry name" value="Aspartate Aminotransferase, domain 1"/>
    <property type="match status" value="1"/>
</dbReference>
<dbReference type="SUPFAM" id="SSF46785">
    <property type="entry name" value="Winged helix' DNA-binding domain"/>
    <property type="match status" value="1"/>
</dbReference>
<dbReference type="InterPro" id="IPR015424">
    <property type="entry name" value="PyrdxlP-dep_Trfase"/>
</dbReference>
<dbReference type="NCBIfam" id="NF012025">
    <property type="entry name" value="PRK15481.1"/>
    <property type="match status" value="1"/>
</dbReference>
<dbReference type="SUPFAM" id="SSF53383">
    <property type="entry name" value="PLP-dependent transferases"/>
    <property type="match status" value="1"/>
</dbReference>
<evidence type="ECO:0000256" key="5">
    <source>
        <dbReference type="ARBA" id="ARBA00023163"/>
    </source>
</evidence>
<dbReference type="Gene3D" id="1.10.10.10">
    <property type="entry name" value="Winged helix-like DNA-binding domain superfamily/Winged helix DNA-binding domain"/>
    <property type="match status" value="1"/>
</dbReference>
<dbReference type="Pfam" id="PF00155">
    <property type="entry name" value="Aminotran_1_2"/>
    <property type="match status" value="1"/>
</dbReference>
<protein>
    <submittedName>
        <fullName evidence="7">Transcriptional regulator PtsJ</fullName>
    </submittedName>
</protein>
<evidence type="ECO:0000313" key="7">
    <source>
        <dbReference type="EMBL" id="PNF59811.1"/>
    </source>
</evidence>
<gene>
    <name evidence="7" type="ORF">CXK99_08265</name>
</gene>
<feature type="domain" description="HTH gntR-type" evidence="6">
    <location>
        <begin position="5"/>
        <end position="73"/>
    </location>
</feature>
<dbReference type="Pfam" id="PF00392">
    <property type="entry name" value="GntR"/>
    <property type="match status" value="1"/>
</dbReference>
<dbReference type="GO" id="GO:0030170">
    <property type="term" value="F:pyridoxal phosphate binding"/>
    <property type="evidence" value="ECO:0007669"/>
    <property type="project" value="InterPro"/>
</dbReference>
<dbReference type="CDD" id="cd07377">
    <property type="entry name" value="WHTH_GntR"/>
    <property type="match status" value="1"/>
</dbReference>
<name>A0A2N8RFF6_STUST</name>
<keyword evidence="3" id="KW-0805">Transcription regulation</keyword>
<organism evidence="7 8">
    <name type="scientific">Stutzerimonas stutzeri</name>
    <name type="common">Pseudomonas stutzeri</name>
    <dbReference type="NCBI Taxonomy" id="316"/>
    <lineage>
        <taxon>Bacteria</taxon>
        <taxon>Pseudomonadati</taxon>
        <taxon>Pseudomonadota</taxon>
        <taxon>Gammaproteobacteria</taxon>
        <taxon>Pseudomonadales</taxon>
        <taxon>Pseudomonadaceae</taxon>
        <taxon>Stutzerimonas</taxon>
    </lineage>
</organism>
<evidence type="ECO:0000313" key="8">
    <source>
        <dbReference type="Proteomes" id="UP000236003"/>
    </source>
</evidence>
<keyword evidence="2" id="KW-0663">Pyridoxal phosphate</keyword>
<dbReference type="InterPro" id="IPR015421">
    <property type="entry name" value="PyrdxlP-dep_Trfase_major"/>
</dbReference>
<dbReference type="InterPro" id="IPR036390">
    <property type="entry name" value="WH_DNA-bd_sf"/>
</dbReference>
<dbReference type="Proteomes" id="UP000236003">
    <property type="component" value="Unassembled WGS sequence"/>
</dbReference>
<dbReference type="PRINTS" id="PR00035">
    <property type="entry name" value="HTHGNTR"/>
</dbReference>
<dbReference type="InterPro" id="IPR015422">
    <property type="entry name" value="PyrdxlP-dep_Trfase_small"/>
</dbReference>
<evidence type="ECO:0000256" key="2">
    <source>
        <dbReference type="ARBA" id="ARBA00022898"/>
    </source>
</evidence>
<dbReference type="InterPro" id="IPR000524">
    <property type="entry name" value="Tscrpt_reg_HTH_GntR"/>
</dbReference>
<dbReference type="SMART" id="SM00345">
    <property type="entry name" value="HTH_GNTR"/>
    <property type="match status" value="1"/>
</dbReference>
<dbReference type="RefSeq" id="WP_102820295.1">
    <property type="nucleotide sequence ID" value="NZ_JAMOHR010000006.1"/>
</dbReference>
<dbReference type="Gene3D" id="3.40.640.10">
    <property type="entry name" value="Type I PLP-dependent aspartate aminotransferase-like (Major domain)"/>
    <property type="match status" value="1"/>
</dbReference>
<dbReference type="AlphaFoldDB" id="A0A2N8RFF6"/>
<dbReference type="PROSITE" id="PS50949">
    <property type="entry name" value="HTH_GNTR"/>
    <property type="match status" value="1"/>
</dbReference>
<keyword evidence="5" id="KW-0804">Transcription</keyword>
<dbReference type="PANTHER" id="PTHR46577:SF2">
    <property type="entry name" value="TRANSCRIPTIONAL REGULATORY PROTEIN"/>
    <property type="match status" value="1"/>
</dbReference>
<comment type="caution">
    <text evidence="7">The sequence shown here is derived from an EMBL/GenBank/DDBJ whole genome shotgun (WGS) entry which is preliminary data.</text>
</comment>